<dbReference type="RefSeq" id="WP_098028383.1">
    <property type="nucleotide sequence ID" value="NZ_CP022378.1"/>
</dbReference>
<dbReference type="GeneID" id="96780711"/>
<evidence type="ECO:0000313" key="1">
    <source>
        <dbReference type="EMBL" id="ATA67647.1"/>
    </source>
</evidence>
<dbReference type="Proteomes" id="UP000242855">
    <property type="component" value="Chromosome"/>
</dbReference>
<reference evidence="1 2" key="1">
    <citation type="journal article" date="2017" name="Genome Announc.">
        <title>Twelve Complete Reference Genomes of Clinical Isolates in the Capnocytophaga Genus.</title>
        <authorList>
            <person name="Villarma A."/>
            <person name="Gulvik C.A."/>
            <person name="Rowe L.A."/>
            <person name="Sheth M."/>
            <person name="Juieng P."/>
            <person name="Nicholson A.C."/>
            <person name="Loparev V.N."/>
            <person name="McQuiston J.R."/>
        </authorList>
    </citation>
    <scope>NUCLEOTIDE SEQUENCE [LARGE SCALE GENOMIC DNA]</scope>
    <source>
        <strain evidence="1 2">G7591</strain>
    </source>
</reference>
<accession>A0A250E7G0</accession>
<dbReference type="AlphaFoldDB" id="A0A250E7G0"/>
<name>A0A250E7G0_9FLAO</name>
<dbReference type="EMBL" id="CP022378">
    <property type="protein sequence ID" value="ATA67647.1"/>
    <property type="molecule type" value="Genomic_DNA"/>
</dbReference>
<organism evidence="1 2">
    <name type="scientific">Capnocytophaga cynodegmi</name>
    <dbReference type="NCBI Taxonomy" id="28189"/>
    <lineage>
        <taxon>Bacteria</taxon>
        <taxon>Pseudomonadati</taxon>
        <taxon>Bacteroidota</taxon>
        <taxon>Flavobacteriia</taxon>
        <taxon>Flavobacteriales</taxon>
        <taxon>Flavobacteriaceae</taxon>
        <taxon>Capnocytophaga</taxon>
    </lineage>
</organism>
<sequence length="174" mass="20552">MKDIFCDKKVIKGIDSNNKEIILKEGKQQIIVGGIPDNAILIKLDIEERYYKQKSFYLKKGIKFIHKGCDYVLILENEAKIILFELKSNNTKGYVDQFIASEIFMKYCSELYFYISNRNIEYKFHRILFSYKYNNTKSNNIIELKVKDKNENEVIVNAVGFPSRIRLQKIIPFL</sequence>
<dbReference type="KEGG" id="ccyn:CGC48_02750"/>
<protein>
    <submittedName>
        <fullName evidence="1">Uncharacterized protein</fullName>
    </submittedName>
</protein>
<proteinExistence type="predicted"/>
<gene>
    <name evidence="1" type="ORF">CGC48_02750</name>
</gene>
<evidence type="ECO:0000313" key="2">
    <source>
        <dbReference type="Proteomes" id="UP000242855"/>
    </source>
</evidence>